<feature type="signal peptide" evidence="2">
    <location>
        <begin position="1"/>
        <end position="20"/>
    </location>
</feature>
<dbReference type="Proteomes" id="UP000198885">
    <property type="component" value="Unassembled WGS sequence"/>
</dbReference>
<evidence type="ECO:0008006" key="5">
    <source>
        <dbReference type="Google" id="ProtNLM"/>
    </source>
</evidence>
<name>A0A1H9R662_9RHOB</name>
<keyword evidence="2" id="KW-0732">Signal</keyword>
<feature type="region of interest" description="Disordered" evidence="1">
    <location>
        <begin position="21"/>
        <end position="52"/>
    </location>
</feature>
<sequence length="52" mass="5265">MRLAMLFTGLLALAACGAPGAPEPYAPDRTSPEARDGISVTGSANFGVTTQL</sequence>
<proteinExistence type="predicted"/>
<gene>
    <name evidence="3" type="ORF">SAMN04490244_102144</name>
</gene>
<dbReference type="RefSeq" id="WP_177190371.1">
    <property type="nucleotide sequence ID" value="NZ_CBDDGO010000004.1"/>
</dbReference>
<dbReference type="STRING" id="641238.SAMN04490244_102144"/>
<feature type="compositionally biased region" description="Polar residues" evidence="1">
    <location>
        <begin position="40"/>
        <end position="52"/>
    </location>
</feature>
<evidence type="ECO:0000256" key="1">
    <source>
        <dbReference type="SAM" id="MobiDB-lite"/>
    </source>
</evidence>
<evidence type="ECO:0000313" key="4">
    <source>
        <dbReference type="Proteomes" id="UP000198885"/>
    </source>
</evidence>
<evidence type="ECO:0000256" key="2">
    <source>
        <dbReference type="SAM" id="SignalP"/>
    </source>
</evidence>
<keyword evidence="4" id="KW-1185">Reference proteome</keyword>
<feature type="chain" id="PRO_5011588520" description="Argininosuccinate lyase" evidence="2">
    <location>
        <begin position="21"/>
        <end position="52"/>
    </location>
</feature>
<reference evidence="3 4" key="1">
    <citation type="submission" date="2016-10" db="EMBL/GenBank/DDBJ databases">
        <authorList>
            <person name="de Groot N.N."/>
        </authorList>
    </citation>
    <scope>NUCLEOTIDE SEQUENCE [LARGE SCALE GENOMIC DNA]</scope>
    <source>
        <strain evidence="3 4">DSM 23042</strain>
    </source>
</reference>
<protein>
    <recommendedName>
        <fullName evidence="5">Argininosuccinate lyase</fullName>
    </recommendedName>
</protein>
<dbReference type="PROSITE" id="PS51257">
    <property type="entry name" value="PROKAR_LIPOPROTEIN"/>
    <property type="match status" value="1"/>
</dbReference>
<dbReference type="AlphaFoldDB" id="A0A1H9R662"/>
<evidence type="ECO:0000313" key="3">
    <source>
        <dbReference type="EMBL" id="SER68188.1"/>
    </source>
</evidence>
<dbReference type="EMBL" id="FOGU01000002">
    <property type="protein sequence ID" value="SER68188.1"/>
    <property type="molecule type" value="Genomic_DNA"/>
</dbReference>
<accession>A0A1H9R662</accession>
<organism evidence="3 4">
    <name type="scientific">Tranquillimonas rosea</name>
    <dbReference type="NCBI Taxonomy" id="641238"/>
    <lineage>
        <taxon>Bacteria</taxon>
        <taxon>Pseudomonadati</taxon>
        <taxon>Pseudomonadota</taxon>
        <taxon>Alphaproteobacteria</taxon>
        <taxon>Rhodobacterales</taxon>
        <taxon>Roseobacteraceae</taxon>
        <taxon>Tranquillimonas</taxon>
    </lineage>
</organism>